<proteinExistence type="predicted"/>
<gene>
    <name evidence="1" type="ORF">X943_003557</name>
</gene>
<evidence type="ECO:0000313" key="1">
    <source>
        <dbReference type="EMBL" id="KAK1937641.1"/>
    </source>
</evidence>
<reference evidence="1" key="2">
    <citation type="submission" date="2021-05" db="EMBL/GenBank/DDBJ databases">
        <authorList>
            <person name="Pain A."/>
        </authorList>
    </citation>
    <scope>NUCLEOTIDE SEQUENCE</scope>
    <source>
        <strain evidence="1">1802A</strain>
    </source>
</reference>
<reference evidence="1" key="1">
    <citation type="journal article" date="2014" name="Nucleic Acids Res.">
        <title>The evolutionary dynamics of variant antigen genes in Babesia reveal a history of genomic innovation underlying host-parasite interaction.</title>
        <authorList>
            <person name="Jackson A.P."/>
            <person name="Otto T.D."/>
            <person name="Darby A."/>
            <person name="Ramaprasad A."/>
            <person name="Xia D."/>
            <person name="Echaide I.E."/>
            <person name="Farber M."/>
            <person name="Gahlot S."/>
            <person name="Gamble J."/>
            <person name="Gupta D."/>
            <person name="Gupta Y."/>
            <person name="Jackson L."/>
            <person name="Malandrin L."/>
            <person name="Malas T.B."/>
            <person name="Moussa E."/>
            <person name="Nair M."/>
            <person name="Reid A.J."/>
            <person name="Sanders M."/>
            <person name="Sharma J."/>
            <person name="Tracey A."/>
            <person name="Quail M.A."/>
            <person name="Weir W."/>
            <person name="Wastling J.M."/>
            <person name="Hall N."/>
            <person name="Willadsen P."/>
            <person name="Lingelbach K."/>
            <person name="Shiels B."/>
            <person name="Tait A."/>
            <person name="Berriman M."/>
            <person name="Allred D.R."/>
            <person name="Pain A."/>
        </authorList>
    </citation>
    <scope>NUCLEOTIDE SEQUENCE</scope>
    <source>
        <strain evidence="1">1802A</strain>
    </source>
</reference>
<keyword evidence="2" id="KW-1185">Reference proteome</keyword>
<dbReference type="AlphaFoldDB" id="A0AAD9LIM3"/>
<comment type="caution">
    <text evidence="1">The sequence shown here is derived from an EMBL/GenBank/DDBJ whole genome shotgun (WGS) entry which is preliminary data.</text>
</comment>
<evidence type="ECO:0000313" key="2">
    <source>
        <dbReference type="Proteomes" id="UP001195914"/>
    </source>
</evidence>
<organism evidence="1 2">
    <name type="scientific">Babesia divergens</name>
    <dbReference type="NCBI Taxonomy" id="32595"/>
    <lineage>
        <taxon>Eukaryota</taxon>
        <taxon>Sar</taxon>
        <taxon>Alveolata</taxon>
        <taxon>Apicomplexa</taxon>
        <taxon>Aconoidasida</taxon>
        <taxon>Piroplasmida</taxon>
        <taxon>Babesiidae</taxon>
        <taxon>Babesia</taxon>
    </lineage>
</organism>
<sequence>MTLLCRIDDIHAAINFHALCRRALADISEDNQVAFLVLDNVYIVHAKKTYAEVASMIENESSGDNVSLLRNIDDELFKAEHMIPDAYGDEAVRKHAPCRFVWAAWTPVAVYKNNVLVAALGTINMTNIIEIWMPTEPEDDFLYAAEKICDVTGTMAEQLKDDRFNNLFQGNDAEQKLSRLDALRCLMVGGMTICEFVEPPTKYLKRGFMGVVCKDRYIFILWFYNKEMETPLEDMDVDRQELGHDTNEATQQEDLEKMFDAYRVINRKKGTLKDFDVTKLKDSFPIKRKKGVVNAGNVISISGIHRRVEDNEDIYNIFVATEEGRLKAFDIRLDYRETAVECVSIDNYRSVLQLDNNVDKMRIYTFHGDAGKYRILIAISHNDVLIYHLESGVYHTHQLGFYPIVSYRTVPFFTFNGVLAKLVLLDAMGTIYSISIDEKIDTTVEEIDNDTRELMPFFMKDGSITKLEAYMNGSSVELHQKLRSPNIFMTLLQLMASGRDLSTYKDVMEFFGNIGDIGTVDTVFSLTEPSFEVSLASMTQREFMELAKTEEPFTLWRTILALLDKQKHAEKERMAMLLYLTAYAEVGGDTAEKVATVSINDNCVQMVHLILGEIELTDQYLQDITQIVEHLYAKKQIHKLLKNN</sequence>
<protein>
    <submittedName>
        <fullName evidence="1">Uncharacterized protein</fullName>
    </submittedName>
</protein>
<dbReference type="EMBL" id="JAHBMH010000033">
    <property type="protein sequence ID" value="KAK1937641.1"/>
    <property type="molecule type" value="Genomic_DNA"/>
</dbReference>
<dbReference type="Proteomes" id="UP001195914">
    <property type="component" value="Unassembled WGS sequence"/>
</dbReference>
<name>A0AAD9LIM3_BABDI</name>
<accession>A0AAD9LIM3</accession>